<protein>
    <submittedName>
        <fullName evidence="3">CheY-like chemotaxis protein</fullName>
    </submittedName>
</protein>
<evidence type="ECO:0000313" key="4">
    <source>
        <dbReference type="Proteomes" id="UP000245390"/>
    </source>
</evidence>
<dbReference type="KEGG" id="salo:EF888_17270"/>
<keyword evidence="4" id="KW-1185">Reference proteome</keyword>
<dbReference type="Proteomes" id="UP000245390">
    <property type="component" value="Unassembled WGS sequence"/>
</dbReference>
<dbReference type="Pfam" id="PF00072">
    <property type="entry name" value="Response_reg"/>
    <property type="match status" value="1"/>
</dbReference>
<keyword evidence="1" id="KW-0597">Phosphoprotein</keyword>
<proteinExistence type="predicted"/>
<accession>A0A316G5N0</accession>
<comment type="caution">
    <text evidence="3">The sequence shown here is derived from an EMBL/GenBank/DDBJ whole genome shotgun (WGS) entry which is preliminary data.</text>
</comment>
<dbReference type="Gene3D" id="3.40.50.2300">
    <property type="match status" value="1"/>
</dbReference>
<organism evidence="3 4">
    <name type="scientific">Silicimonas algicola</name>
    <dbReference type="NCBI Taxonomy" id="1826607"/>
    <lineage>
        <taxon>Bacteria</taxon>
        <taxon>Pseudomonadati</taxon>
        <taxon>Pseudomonadota</taxon>
        <taxon>Alphaproteobacteria</taxon>
        <taxon>Rhodobacterales</taxon>
        <taxon>Paracoccaceae</taxon>
    </lineage>
</organism>
<feature type="modified residue" description="4-aspartylphosphate" evidence="1">
    <location>
        <position position="54"/>
    </location>
</feature>
<dbReference type="AlphaFoldDB" id="A0A316G5N0"/>
<dbReference type="PROSITE" id="PS50110">
    <property type="entry name" value="RESPONSE_REGULATORY"/>
    <property type="match status" value="1"/>
</dbReference>
<dbReference type="GO" id="GO:0000160">
    <property type="term" value="P:phosphorelay signal transduction system"/>
    <property type="evidence" value="ECO:0007669"/>
    <property type="project" value="InterPro"/>
</dbReference>
<dbReference type="SUPFAM" id="SSF52172">
    <property type="entry name" value="CheY-like"/>
    <property type="match status" value="1"/>
</dbReference>
<dbReference type="OrthoDB" id="582170at2"/>
<feature type="domain" description="Response regulatory" evidence="2">
    <location>
        <begin position="5"/>
        <end position="114"/>
    </location>
</feature>
<dbReference type="SMART" id="SM00448">
    <property type="entry name" value="REC"/>
    <property type="match status" value="1"/>
</dbReference>
<reference evidence="3 4" key="1">
    <citation type="submission" date="2018-05" db="EMBL/GenBank/DDBJ databases">
        <title>Genomic Encyclopedia of Type Strains, Phase IV (KMG-IV): sequencing the most valuable type-strain genomes for metagenomic binning, comparative biology and taxonomic classification.</title>
        <authorList>
            <person name="Goeker M."/>
        </authorList>
    </citation>
    <scope>NUCLEOTIDE SEQUENCE [LARGE SCALE GENOMIC DNA]</scope>
    <source>
        <strain evidence="3 4">DSM 103371</strain>
    </source>
</reference>
<evidence type="ECO:0000256" key="1">
    <source>
        <dbReference type="PROSITE-ProRule" id="PRU00169"/>
    </source>
</evidence>
<dbReference type="EMBL" id="QGGV01000005">
    <property type="protein sequence ID" value="PWK56204.1"/>
    <property type="molecule type" value="Genomic_DNA"/>
</dbReference>
<gene>
    <name evidence="3" type="ORF">C8D95_105271</name>
</gene>
<sequence>MTGMRVLIVEDDPLIAMDLEDELSDRGFVAVCATSVARARALMDGSSTGLAILDMHLGSDTSFAFATDLMEQGVPFFFLSGNDASALPPHLAGCHILTKPVRTADVVKLIEIITGAPGS</sequence>
<evidence type="ECO:0000259" key="2">
    <source>
        <dbReference type="PROSITE" id="PS50110"/>
    </source>
</evidence>
<name>A0A316G5N0_9RHOB</name>
<evidence type="ECO:0000313" key="3">
    <source>
        <dbReference type="EMBL" id="PWK56204.1"/>
    </source>
</evidence>
<dbReference type="InterPro" id="IPR011006">
    <property type="entry name" value="CheY-like_superfamily"/>
</dbReference>
<dbReference type="RefSeq" id="WP_109759622.1">
    <property type="nucleotide sequence ID" value="NZ_CP034588.1"/>
</dbReference>
<dbReference type="InterPro" id="IPR001789">
    <property type="entry name" value="Sig_transdc_resp-reg_receiver"/>
</dbReference>